<name>A0A9W9VFX4_9EURO</name>
<sequence length="124" mass="12401">MIRGPDTFSFIGVYTAERTGGLQITASRDFDCTFTASSLSASCSFSYSATGSASGIEYATSTSATTSNIPSESVTSYKLTVIGGVNSLHTSAATTTSNVAAGPLRPLITAAPIGAAAVAVAGLF</sequence>
<accession>A0A9W9VFX4</accession>
<dbReference type="OrthoDB" id="4991875at2759"/>
<reference evidence="1" key="1">
    <citation type="submission" date="2022-12" db="EMBL/GenBank/DDBJ databases">
        <authorList>
            <person name="Petersen C."/>
        </authorList>
    </citation>
    <scope>NUCLEOTIDE SEQUENCE</scope>
    <source>
        <strain evidence="1">IBT 29677</strain>
    </source>
</reference>
<dbReference type="EMBL" id="JAPZBU010000011">
    <property type="protein sequence ID" value="KAJ5379299.1"/>
    <property type="molecule type" value="Genomic_DNA"/>
</dbReference>
<dbReference type="AlphaFoldDB" id="A0A9W9VFX4"/>
<evidence type="ECO:0000313" key="2">
    <source>
        <dbReference type="Proteomes" id="UP001147747"/>
    </source>
</evidence>
<evidence type="ECO:0000313" key="1">
    <source>
        <dbReference type="EMBL" id="KAJ5379299.1"/>
    </source>
</evidence>
<dbReference type="GeneID" id="81376035"/>
<comment type="caution">
    <text evidence="1">The sequence shown here is derived from an EMBL/GenBank/DDBJ whole genome shotgun (WGS) entry which is preliminary data.</text>
</comment>
<organism evidence="1 2">
    <name type="scientific">Penicillium cosmopolitanum</name>
    <dbReference type="NCBI Taxonomy" id="1131564"/>
    <lineage>
        <taxon>Eukaryota</taxon>
        <taxon>Fungi</taxon>
        <taxon>Dikarya</taxon>
        <taxon>Ascomycota</taxon>
        <taxon>Pezizomycotina</taxon>
        <taxon>Eurotiomycetes</taxon>
        <taxon>Eurotiomycetidae</taxon>
        <taxon>Eurotiales</taxon>
        <taxon>Aspergillaceae</taxon>
        <taxon>Penicillium</taxon>
    </lineage>
</organism>
<keyword evidence="2" id="KW-1185">Reference proteome</keyword>
<dbReference type="Proteomes" id="UP001147747">
    <property type="component" value="Unassembled WGS sequence"/>
</dbReference>
<dbReference type="RefSeq" id="XP_056483085.1">
    <property type="nucleotide sequence ID" value="XM_056637055.1"/>
</dbReference>
<proteinExistence type="predicted"/>
<gene>
    <name evidence="1" type="ORF">N7509_012418</name>
</gene>
<reference evidence="1" key="2">
    <citation type="journal article" date="2023" name="IMA Fungus">
        <title>Comparative genomic study of the Penicillium genus elucidates a diverse pangenome and 15 lateral gene transfer events.</title>
        <authorList>
            <person name="Petersen C."/>
            <person name="Sorensen T."/>
            <person name="Nielsen M.R."/>
            <person name="Sondergaard T.E."/>
            <person name="Sorensen J.L."/>
            <person name="Fitzpatrick D.A."/>
            <person name="Frisvad J.C."/>
            <person name="Nielsen K.L."/>
        </authorList>
    </citation>
    <scope>NUCLEOTIDE SEQUENCE</scope>
    <source>
        <strain evidence="1">IBT 29677</strain>
    </source>
</reference>
<protein>
    <submittedName>
        <fullName evidence="1">Uncharacterized protein</fullName>
    </submittedName>
</protein>